<dbReference type="Gene3D" id="2.60.120.380">
    <property type="match status" value="2"/>
</dbReference>
<evidence type="ECO:0000313" key="6">
    <source>
        <dbReference type="Proteomes" id="UP000654482"/>
    </source>
</evidence>
<dbReference type="Gene3D" id="2.40.10.120">
    <property type="match status" value="1"/>
</dbReference>
<dbReference type="SUPFAM" id="SSF50494">
    <property type="entry name" value="Trypsin-like serine proteases"/>
    <property type="match status" value="1"/>
</dbReference>
<feature type="domain" description="Peptidase C-terminal archaeal/bacterial" evidence="4">
    <location>
        <begin position="413"/>
        <end position="476"/>
    </location>
</feature>
<evidence type="ECO:0000256" key="1">
    <source>
        <dbReference type="ARBA" id="ARBA00022670"/>
    </source>
</evidence>
<organism evidence="5 6">
    <name type="scientific">Lusitaniella coriacea LEGE 07157</name>
    <dbReference type="NCBI Taxonomy" id="945747"/>
    <lineage>
        <taxon>Bacteria</taxon>
        <taxon>Bacillati</taxon>
        <taxon>Cyanobacteriota</taxon>
        <taxon>Cyanophyceae</taxon>
        <taxon>Spirulinales</taxon>
        <taxon>Lusitaniellaceae</taxon>
        <taxon>Lusitaniella</taxon>
    </lineage>
</organism>
<evidence type="ECO:0000256" key="2">
    <source>
        <dbReference type="ARBA" id="ARBA00022801"/>
    </source>
</evidence>
<evidence type="ECO:0000256" key="3">
    <source>
        <dbReference type="SAM" id="MobiDB-lite"/>
    </source>
</evidence>
<dbReference type="PRINTS" id="PR00834">
    <property type="entry name" value="PROTEASES2C"/>
</dbReference>
<dbReference type="AlphaFoldDB" id="A0A8J7DZG4"/>
<dbReference type="InterPro" id="IPR051201">
    <property type="entry name" value="Chloro_Bact_Ser_Proteases"/>
</dbReference>
<dbReference type="Pfam" id="PF13365">
    <property type="entry name" value="Trypsin_2"/>
    <property type="match status" value="1"/>
</dbReference>
<dbReference type="Proteomes" id="UP000654482">
    <property type="component" value="Unassembled WGS sequence"/>
</dbReference>
<feature type="domain" description="Peptidase C-terminal archaeal/bacterial" evidence="4">
    <location>
        <begin position="289"/>
        <end position="348"/>
    </location>
</feature>
<evidence type="ECO:0000259" key="4">
    <source>
        <dbReference type="Pfam" id="PF04151"/>
    </source>
</evidence>
<proteinExistence type="predicted"/>
<dbReference type="RefSeq" id="WP_194031281.1">
    <property type="nucleotide sequence ID" value="NZ_JADEWZ010000040.1"/>
</dbReference>
<dbReference type="PANTHER" id="PTHR43343">
    <property type="entry name" value="PEPTIDASE S12"/>
    <property type="match status" value="1"/>
</dbReference>
<name>A0A8J7DZG4_9CYAN</name>
<protein>
    <submittedName>
        <fullName evidence="5">Trypsin-like peptidase domain-containing protein</fullName>
    </submittedName>
</protein>
<accession>A0A8J7DZG4</accession>
<dbReference type="GO" id="GO:0004252">
    <property type="term" value="F:serine-type endopeptidase activity"/>
    <property type="evidence" value="ECO:0007669"/>
    <property type="project" value="InterPro"/>
</dbReference>
<sequence length="491" mass="52932">MEQTFLHGSKSIIFAVIAALSANGMNAVLAFDLLNVTRPFQSQQAIAQNLDEQTNIRVYEIASPAVVSIDTADGNGSGSIITSDGLILTNAHVVAGHRTVTVVLADKRRFQADVIGFGDRGLDLAALQIRNGRNLPTLRLAPSGAVRVGQRAFAIGNPFGRFQGTFTTGIVSRIDSEKGVIQTDAAINPGNSGGPLLNSQGELIGVNTAIFTQGGNPGNIGIGFAIALDRVQPFLTAARQGRAASTSQLRQSPLNTEQPPQPLALNGAIVRGALTREDNVLRTDNSFFDIYSFEGRRGHRVDLQMNSQEVDSYLILVDPNGEQIAQDDDSGGGNNARIVATLPRDGTYLAIANTYESGQSGRYTLQARLGGTESRRRSSQGNTRDRDFLLRQTGILGPGAPRLRADGSLYREYVFQGRAGQSVTITLESPDFDTYLILLDSYSRKLAENDDLSSTNNNSQLQFTLPQTGVYRIIVNAYDRGGRGRYLLTIR</sequence>
<reference evidence="5" key="1">
    <citation type="submission" date="2020-10" db="EMBL/GenBank/DDBJ databases">
        <authorList>
            <person name="Castelo-Branco R."/>
            <person name="Eusebio N."/>
            <person name="Adriana R."/>
            <person name="Vieira A."/>
            <person name="Brugerolle De Fraissinette N."/>
            <person name="Rezende De Castro R."/>
            <person name="Schneider M.P."/>
            <person name="Vasconcelos V."/>
            <person name="Leao P.N."/>
        </authorList>
    </citation>
    <scope>NUCLEOTIDE SEQUENCE</scope>
    <source>
        <strain evidence="5">LEGE 07157</strain>
    </source>
</reference>
<keyword evidence="6" id="KW-1185">Reference proteome</keyword>
<dbReference type="InterPro" id="IPR009003">
    <property type="entry name" value="Peptidase_S1_PA"/>
</dbReference>
<dbReference type="EMBL" id="JADEWZ010000040">
    <property type="protein sequence ID" value="MBE9118193.1"/>
    <property type="molecule type" value="Genomic_DNA"/>
</dbReference>
<gene>
    <name evidence="5" type="ORF">IQ249_20065</name>
</gene>
<evidence type="ECO:0000313" key="5">
    <source>
        <dbReference type="EMBL" id="MBE9118193.1"/>
    </source>
</evidence>
<keyword evidence="1" id="KW-0645">Protease</keyword>
<keyword evidence="2" id="KW-0378">Hydrolase</keyword>
<dbReference type="InterPro" id="IPR007280">
    <property type="entry name" value="Peptidase_C_arc/bac"/>
</dbReference>
<dbReference type="PANTHER" id="PTHR43343:SF3">
    <property type="entry name" value="PROTEASE DO-LIKE 8, CHLOROPLASTIC"/>
    <property type="match status" value="1"/>
</dbReference>
<comment type="caution">
    <text evidence="5">The sequence shown here is derived from an EMBL/GenBank/DDBJ whole genome shotgun (WGS) entry which is preliminary data.</text>
</comment>
<feature type="compositionally biased region" description="Polar residues" evidence="3">
    <location>
        <begin position="243"/>
        <end position="258"/>
    </location>
</feature>
<feature type="region of interest" description="Disordered" evidence="3">
    <location>
        <begin position="242"/>
        <end position="262"/>
    </location>
</feature>
<dbReference type="InterPro" id="IPR001940">
    <property type="entry name" value="Peptidase_S1C"/>
</dbReference>
<dbReference type="GO" id="GO:0006508">
    <property type="term" value="P:proteolysis"/>
    <property type="evidence" value="ECO:0007669"/>
    <property type="project" value="UniProtKB-KW"/>
</dbReference>
<dbReference type="Pfam" id="PF04151">
    <property type="entry name" value="PPC"/>
    <property type="match status" value="2"/>
</dbReference>